<feature type="compositionally biased region" description="Polar residues" evidence="3">
    <location>
        <begin position="794"/>
        <end position="804"/>
    </location>
</feature>
<dbReference type="GO" id="GO:0003755">
    <property type="term" value="F:peptidyl-prolyl cis-trans isomerase activity"/>
    <property type="evidence" value="ECO:0007669"/>
    <property type="project" value="UniProtKB-KW"/>
</dbReference>
<dbReference type="SUPFAM" id="SSF54534">
    <property type="entry name" value="FKBP-like"/>
    <property type="match status" value="1"/>
</dbReference>
<dbReference type="EMBL" id="MKGL01000004">
    <property type="protein sequence ID" value="RNF12522.1"/>
    <property type="molecule type" value="Genomic_DNA"/>
</dbReference>
<dbReference type="AlphaFoldDB" id="A0A3R7MWU5"/>
<dbReference type="GeneID" id="40324171"/>
<feature type="region of interest" description="Disordered" evidence="3">
    <location>
        <begin position="1"/>
        <end position="33"/>
    </location>
</feature>
<dbReference type="InterPro" id="IPR001179">
    <property type="entry name" value="PPIase_FKBP_dom"/>
</dbReference>
<keyword evidence="2" id="KW-0175">Coiled coil</keyword>
<feature type="domain" description="PPIase FKBP-type" evidence="4">
    <location>
        <begin position="216"/>
        <end position="314"/>
    </location>
</feature>
<evidence type="ECO:0000256" key="2">
    <source>
        <dbReference type="SAM" id="Coils"/>
    </source>
</evidence>
<dbReference type="Proteomes" id="UP000283634">
    <property type="component" value="Unassembled WGS sequence"/>
</dbReference>
<feature type="compositionally biased region" description="Low complexity" evidence="3">
    <location>
        <begin position="19"/>
        <end position="32"/>
    </location>
</feature>
<dbReference type="EC" id="5.2.1.8" evidence="1"/>
<dbReference type="OMA" id="RRECTEF"/>
<evidence type="ECO:0000259" key="4">
    <source>
        <dbReference type="PROSITE" id="PS50059"/>
    </source>
</evidence>
<dbReference type="Gene3D" id="3.10.50.40">
    <property type="match status" value="1"/>
</dbReference>
<keyword evidence="1 5" id="KW-0413">Isomerase</keyword>
<sequence length="852" mass="93643">MYDDLGSSIDDEGGVSLPSETMKSSTRKSMSSLFAQDAMQSKQGVTSLRYGNQSRENKAVSLSAMRGNSAPGYPPNAPSPLQTAVQAVTLAYRGETSVGACVVAVCVPHANAPIATPLIAIVDREKRPQCRVTVDRNLQFIQNGSSPQYAFLYDPSLGSHWTLMFKGRRECTEFSSALYTTLHYMEMSIGTVPPFVEWSNETKVEGGEPQLEASRGGVVAISYMAWLLRRVPGTSFFSLGKMVEDVSPLAPCEVVVGGGNLMAGIEEALIGMQKGTSRLVFVPPKKTDVRMGMGNPEVSPTDTVVVHLTCHDVMTRFGMNHGSKPIMVTPTENIPPDSGTQATSTTSVTQVEASSTRVANAPVAVAGDISTVLQAILLQMQQQQQQQQKNAGSTNNSTGCGFGNDVSGPWSLVERSIDRIYMQLSSLYEKVDRFPIADIINKNNAAIEQIMKRVVGKAPTDGMDVEDMPKDRDELLATIERLKRRLEEETSNYHRALEAMGRHKDEVHHLQNDLRIEQETHASRVRHLEEHHRLKFVEVEVRHRQALEQAAKEKLLEGREMGFKEGLQLGKLEATDASGGHSNREWRDRLFASEQRVVELETEMQEQASQHISERSRLQEQIDTLHELTAKLDMRAQHAGVAFQHGADETLRQCKRLRRAMNAAYAKIEIQLFGLDQEKVEVKDVLQMVMVALRSEADAFIDEIKKEAALWVGVGSHSETPIEITTSAVKSEETFPDQVTPTETEAAKEEDDAALLDRKQDPSMNTRQAENKSVQLDGLPPVPLPPLTLGMVSSTCDNPPNVFSENEEPAVRGDESGPNVASEDEEDNMNACKGVVVAGCLPKPASNIGNKD</sequence>
<organism evidence="5 6">
    <name type="scientific">Trypanosoma rangeli</name>
    <dbReference type="NCBI Taxonomy" id="5698"/>
    <lineage>
        <taxon>Eukaryota</taxon>
        <taxon>Discoba</taxon>
        <taxon>Euglenozoa</taxon>
        <taxon>Kinetoplastea</taxon>
        <taxon>Metakinetoplastina</taxon>
        <taxon>Trypanosomatida</taxon>
        <taxon>Trypanosomatidae</taxon>
        <taxon>Trypanosoma</taxon>
        <taxon>Herpetosoma</taxon>
    </lineage>
</organism>
<evidence type="ECO:0000256" key="3">
    <source>
        <dbReference type="SAM" id="MobiDB-lite"/>
    </source>
</evidence>
<evidence type="ECO:0000313" key="5">
    <source>
        <dbReference type="EMBL" id="RNF12522.1"/>
    </source>
</evidence>
<dbReference type="OrthoDB" id="77911at2759"/>
<dbReference type="Pfam" id="PF00254">
    <property type="entry name" value="FKBP_C"/>
    <property type="match status" value="1"/>
</dbReference>
<dbReference type="RefSeq" id="XP_029242802.1">
    <property type="nucleotide sequence ID" value="XM_029377322.1"/>
</dbReference>
<feature type="region of interest" description="Disordered" evidence="3">
    <location>
        <begin position="794"/>
        <end position="827"/>
    </location>
</feature>
<feature type="coiled-coil region" evidence="2">
    <location>
        <begin position="472"/>
        <end position="499"/>
    </location>
</feature>
<feature type="region of interest" description="Disordered" evidence="3">
    <location>
        <begin position="732"/>
        <end position="781"/>
    </location>
</feature>
<comment type="catalytic activity">
    <reaction evidence="1">
        <text>[protein]-peptidylproline (omega=180) = [protein]-peptidylproline (omega=0)</text>
        <dbReference type="Rhea" id="RHEA:16237"/>
        <dbReference type="Rhea" id="RHEA-COMP:10747"/>
        <dbReference type="Rhea" id="RHEA-COMP:10748"/>
        <dbReference type="ChEBI" id="CHEBI:83833"/>
        <dbReference type="ChEBI" id="CHEBI:83834"/>
        <dbReference type="EC" id="5.2.1.8"/>
    </reaction>
</comment>
<comment type="caution">
    <text evidence="5">The sequence shown here is derived from an EMBL/GenBank/DDBJ whole genome shotgun (WGS) entry which is preliminary data.</text>
</comment>
<dbReference type="PROSITE" id="PS50059">
    <property type="entry name" value="FKBP_PPIASE"/>
    <property type="match status" value="1"/>
</dbReference>
<feature type="compositionally biased region" description="Acidic residues" evidence="3">
    <location>
        <begin position="1"/>
        <end position="13"/>
    </location>
</feature>
<protein>
    <recommendedName>
        <fullName evidence="1">peptidylprolyl isomerase</fullName>
        <ecNumber evidence="1">5.2.1.8</ecNumber>
    </recommendedName>
</protein>
<dbReference type="PANTHER" id="PTHR44927">
    <property type="entry name" value="FK506-BINDING PROTEIN 15"/>
    <property type="match status" value="1"/>
</dbReference>
<name>A0A3R7MWU5_TRYRA</name>
<dbReference type="PANTHER" id="PTHR44927:SF1">
    <property type="entry name" value="FK506-BINDING PROTEIN 15"/>
    <property type="match status" value="1"/>
</dbReference>
<reference evidence="5 6" key="1">
    <citation type="journal article" date="2018" name="BMC Genomics">
        <title>Genomic comparison of Trypanosoma conorhini and Trypanosoma rangeli to Trypanosoma cruzi strains of high and low virulence.</title>
        <authorList>
            <person name="Bradwell K.R."/>
            <person name="Koparde V.N."/>
            <person name="Matveyev A.V."/>
            <person name="Serrano M.G."/>
            <person name="Alves J.M."/>
            <person name="Parikh H."/>
            <person name="Huang B."/>
            <person name="Lee V."/>
            <person name="Espinosa-Alvarez O."/>
            <person name="Ortiz P.A."/>
            <person name="Costa-Martins A.G."/>
            <person name="Teixeira M.M."/>
            <person name="Buck G.A."/>
        </authorList>
    </citation>
    <scope>NUCLEOTIDE SEQUENCE [LARGE SCALE GENOMIC DNA]</scope>
    <source>
        <strain evidence="5 6">AM80</strain>
    </source>
</reference>
<evidence type="ECO:0000313" key="6">
    <source>
        <dbReference type="Proteomes" id="UP000283634"/>
    </source>
</evidence>
<accession>A0A3R7MWU5</accession>
<evidence type="ECO:0000256" key="1">
    <source>
        <dbReference type="PROSITE-ProRule" id="PRU00277"/>
    </source>
</evidence>
<gene>
    <name evidence="5" type="ORF">TraAM80_00238</name>
</gene>
<feature type="compositionally biased region" description="Polar residues" evidence="3">
    <location>
        <begin position="762"/>
        <end position="774"/>
    </location>
</feature>
<keyword evidence="1" id="KW-0697">Rotamase</keyword>
<dbReference type="InterPro" id="IPR046357">
    <property type="entry name" value="PPIase_dom_sf"/>
</dbReference>
<proteinExistence type="predicted"/>
<keyword evidence="6" id="KW-1185">Reference proteome</keyword>